<evidence type="ECO:0000256" key="22">
    <source>
        <dbReference type="ARBA" id="ARBA00052209"/>
    </source>
</evidence>
<feature type="compositionally biased region" description="Pro residues" evidence="25">
    <location>
        <begin position="726"/>
        <end position="738"/>
    </location>
</feature>
<feature type="region of interest" description="Disordered" evidence="25">
    <location>
        <begin position="150"/>
        <end position="172"/>
    </location>
</feature>
<dbReference type="EMBL" id="RWIC01000139">
    <property type="protein sequence ID" value="TKC48965.1"/>
    <property type="molecule type" value="Genomic_DNA"/>
</dbReference>
<keyword evidence="12 24" id="KW-0430">Lectin</keyword>
<evidence type="ECO:0000256" key="21">
    <source>
        <dbReference type="ARBA" id="ARBA00050905"/>
    </source>
</evidence>
<dbReference type="FunFam" id="3.90.550.10:FF:000026">
    <property type="entry name" value="Polypeptide N-acetylgalactosaminyltransferase"/>
    <property type="match status" value="1"/>
</dbReference>
<protein>
    <recommendedName>
        <fullName evidence="24">Polypeptide N-acetylgalactosaminyltransferase</fullName>
        <ecNumber evidence="24">2.4.1.-</ecNumber>
    </recommendedName>
    <alternativeName>
        <fullName evidence="24">Protein-UDP acetylgalactosaminyltransferase</fullName>
    </alternativeName>
</protein>
<dbReference type="SUPFAM" id="SSF53448">
    <property type="entry name" value="Nucleotide-diphospho-sugar transferases"/>
    <property type="match status" value="1"/>
</dbReference>
<evidence type="ECO:0000256" key="16">
    <source>
        <dbReference type="ARBA" id="ARBA00023034"/>
    </source>
</evidence>
<evidence type="ECO:0000256" key="17">
    <source>
        <dbReference type="ARBA" id="ARBA00023136"/>
    </source>
</evidence>
<evidence type="ECO:0000256" key="19">
    <source>
        <dbReference type="ARBA" id="ARBA00023180"/>
    </source>
</evidence>
<comment type="function">
    <text evidence="23">Catalyzes the initial reaction in O-linked oligosaccharide biosynthesis, the transfer of an N-acetyl-D-galactosamine residue to a serine or threonine residue on the protein receptor. Has a broad spectrum of substrates for peptides such as EA2, Muc5AC, Muc1a, Muc1b. Probably involved in O-linked glycosylation of the immunoglobulin A1 (IgA1) hinge region. Involved in O-linked glycosylation of APOC-III, ANGPTL3 and PLTP. It participates in the regulation of HDL-C metabolism.</text>
</comment>
<dbReference type="GO" id="GO:0000139">
    <property type="term" value="C:Golgi membrane"/>
    <property type="evidence" value="ECO:0007669"/>
    <property type="project" value="UniProtKB-SubCell"/>
</dbReference>
<dbReference type="GO" id="GO:0005576">
    <property type="term" value="C:extracellular region"/>
    <property type="evidence" value="ECO:0007669"/>
    <property type="project" value="UniProtKB-SubCell"/>
</dbReference>
<feature type="region of interest" description="Disordered" evidence="25">
    <location>
        <begin position="710"/>
        <end position="742"/>
    </location>
</feature>
<evidence type="ECO:0000259" key="26">
    <source>
        <dbReference type="SMART" id="SM00458"/>
    </source>
</evidence>
<dbReference type="Gene3D" id="2.80.10.50">
    <property type="match status" value="1"/>
</dbReference>
<evidence type="ECO:0000313" key="28">
    <source>
        <dbReference type="Proteomes" id="UP000308365"/>
    </source>
</evidence>
<evidence type="ECO:0000256" key="5">
    <source>
        <dbReference type="ARBA" id="ARBA00005680"/>
    </source>
</evidence>
<dbReference type="PROSITE" id="PS50231">
    <property type="entry name" value="RICIN_B_LECTIN"/>
    <property type="match status" value="1"/>
</dbReference>
<dbReference type="AlphaFoldDB" id="A0A4U1FGL7"/>
<dbReference type="InterPro" id="IPR000772">
    <property type="entry name" value="Ricin_B_lectin"/>
</dbReference>
<dbReference type="CDD" id="cd23434">
    <property type="entry name" value="beta-trefoil_Ricin_GALNT2"/>
    <property type="match status" value="1"/>
</dbReference>
<dbReference type="SUPFAM" id="SSF50370">
    <property type="entry name" value="Ricin B-like lectins"/>
    <property type="match status" value="1"/>
</dbReference>
<dbReference type="CDD" id="cd02510">
    <property type="entry name" value="pp-GalNAc-T"/>
    <property type="match status" value="1"/>
</dbReference>
<dbReference type="GO" id="GO:0030246">
    <property type="term" value="F:carbohydrate binding"/>
    <property type="evidence" value="ECO:0007669"/>
    <property type="project" value="UniProtKB-KW"/>
</dbReference>
<keyword evidence="11" id="KW-0479">Metal-binding</keyword>
<comment type="cofactor">
    <cofactor evidence="1 24">
        <name>Mn(2+)</name>
        <dbReference type="ChEBI" id="CHEBI:29035"/>
    </cofactor>
</comment>
<evidence type="ECO:0000256" key="20">
    <source>
        <dbReference type="ARBA" id="ARBA00023211"/>
    </source>
</evidence>
<evidence type="ECO:0000256" key="24">
    <source>
        <dbReference type="RuleBase" id="RU361242"/>
    </source>
</evidence>
<evidence type="ECO:0000256" key="11">
    <source>
        <dbReference type="ARBA" id="ARBA00022723"/>
    </source>
</evidence>
<comment type="catalytic activity">
    <reaction evidence="22">
        <text>L-seryl-[protein] + UDP-N-acetyl-alpha-D-galactosamine = a 3-O-[N-acetyl-alpha-D-galactosaminyl]-L-seryl-[protein] + UDP + H(+)</text>
        <dbReference type="Rhea" id="RHEA:23956"/>
        <dbReference type="Rhea" id="RHEA-COMP:9863"/>
        <dbReference type="Rhea" id="RHEA-COMP:12788"/>
        <dbReference type="ChEBI" id="CHEBI:15378"/>
        <dbReference type="ChEBI" id="CHEBI:29999"/>
        <dbReference type="ChEBI" id="CHEBI:53604"/>
        <dbReference type="ChEBI" id="CHEBI:58223"/>
        <dbReference type="ChEBI" id="CHEBI:67138"/>
        <dbReference type="EC" id="2.4.1.41"/>
    </reaction>
</comment>
<comment type="caution">
    <text evidence="27">The sequence shown here is derived from an EMBL/GenBank/DDBJ whole genome shotgun (WGS) entry which is preliminary data.</text>
</comment>
<evidence type="ECO:0000256" key="7">
    <source>
        <dbReference type="ARBA" id="ARBA00022553"/>
    </source>
</evidence>
<keyword evidence="19" id="KW-0325">Glycoprotein</keyword>
<evidence type="ECO:0000256" key="3">
    <source>
        <dbReference type="ARBA" id="ARBA00004613"/>
    </source>
</evidence>
<evidence type="ECO:0000256" key="14">
    <source>
        <dbReference type="ARBA" id="ARBA00022974"/>
    </source>
</evidence>
<keyword evidence="14" id="KW-0654">Proteoglycan</keyword>
<dbReference type="GO" id="GO:0046872">
    <property type="term" value="F:metal ion binding"/>
    <property type="evidence" value="ECO:0007669"/>
    <property type="project" value="UniProtKB-KW"/>
</dbReference>
<feature type="domain" description="Ricin B lectin" evidence="26">
    <location>
        <begin position="575"/>
        <end position="700"/>
    </location>
</feature>
<dbReference type="Proteomes" id="UP000308365">
    <property type="component" value="Unassembled WGS sequence"/>
</dbReference>
<name>A0A4U1FGL7_MONMO</name>
<evidence type="ECO:0000256" key="9">
    <source>
        <dbReference type="ARBA" id="ARBA00022679"/>
    </source>
</evidence>
<evidence type="ECO:0000256" key="12">
    <source>
        <dbReference type="ARBA" id="ARBA00022734"/>
    </source>
</evidence>
<evidence type="ECO:0000256" key="13">
    <source>
        <dbReference type="ARBA" id="ARBA00022968"/>
    </source>
</evidence>
<dbReference type="FunFam" id="2.80.10.50:FF:000018">
    <property type="entry name" value="Polypeptide N-acetylgalactosaminyltransferase"/>
    <property type="match status" value="1"/>
</dbReference>
<dbReference type="PANTHER" id="PTHR11675">
    <property type="entry name" value="N-ACETYLGALACTOSAMINYLTRANSFERASE"/>
    <property type="match status" value="1"/>
</dbReference>
<evidence type="ECO:0000256" key="25">
    <source>
        <dbReference type="SAM" id="MobiDB-lite"/>
    </source>
</evidence>
<keyword evidence="10" id="KW-0812">Transmembrane</keyword>
<keyword evidence="13" id="KW-0735">Signal-anchor</keyword>
<keyword evidence="15" id="KW-1133">Transmembrane helix</keyword>
<evidence type="ECO:0000256" key="4">
    <source>
        <dbReference type="ARBA" id="ARBA00004922"/>
    </source>
</evidence>
<keyword evidence="9 24" id="KW-0808">Transferase</keyword>
<dbReference type="InterPro" id="IPR045885">
    <property type="entry name" value="GalNAc-T"/>
</dbReference>
<sequence length="984" mass="108829">EDWNDIDPIKKKDLHHSNGDEKAQSMETLPPAVGREIPGYTSTAPTQPWHKLPGQCVFLENPVLGPGAATANPGSGVKVTIFVTVSEVLFGITVIPGKVGQAERISFRKVRWRDFNQEAYVGGTMVRSGQDPYARNKFNQVESDKLQMDRAVPDTRHDQVASDGEVKRRSGAEPGRFMEHRSVCRGELELVYFKIVYVLQGSVMAECAVSVPLERSRALRGYCRKWKGEPTGSGAHPSFPRWQQPAPLSPTSCGRGLARCQRKQWRVDLPATSVVITFHNEARSALLRTVVSVLKKSPPRLIKEIILVDDYSNDPEDGALLGKIEKVRVLRNDRREGLMRSRVRGADAAQAKVLTFLDSHCECNEYWLEPLLERVAEDRTRVVSPIIDVINMDNFQYVGASADLKGGFDWNLVFKWDYMTPEQRRSRQGNPVAPIKTPMIAGGLFVMDKFYFEELGKYDMMMDVWGGENLEISFRVWQCGGSLEIIPCSRVGHVFRKQHPYTFPGGSGTVFARNTRRAAEVWMDEYKNFYYAAVPSARNVPYGNIQSRLELRKKLSCKPFKWYLENVYPELRVPDHQDIAFGALQQGTNCLDTLGHFADGVVGVYECHNAGGNQEWALTKEKSVKHMDLCLTVVDRAPGSLIKLQGCRENDSRQKWEQIEGNSKLRHVGSNLCLDSRGAQNGGLSVEVCGPALSQQWKFSLNLQQSEDLGAGRAAPGRRGGGSWPTPTPGPAASPRPAPRGWMREPHACGRPDWEGRGGGRSTASGALHLHSDPRIARPVSIRVTVTVTSRRSPCPALPAVFPVQTPFHVAYLLSLDMNFAVVGHCTQTCMKKEYGRELKVKQEEWPGHGPDTQACPRRALLASETPRGAPVTLVATALLPSCAPLTQHFVTQMPSVQEASHGHSFRPLREGLGGHREVTPESSARLALGQVLDKFFAHTPPPHPEVLPTFVPLRCVPPGPLGGSSTIPEVVWLAALAGVGIVS</sequence>
<keyword evidence="8 24" id="KW-0328">Glycosyltransferase</keyword>
<dbReference type="PANTHER" id="PTHR11675:SF49">
    <property type="entry name" value="POLYPEPTIDE N-ACETYLGALACTOSAMINYLTRANSFERASE 2"/>
    <property type="match status" value="1"/>
</dbReference>
<keyword evidence="6" id="KW-0964">Secreted</keyword>
<keyword evidence="20 24" id="KW-0464">Manganese</keyword>
<keyword evidence="18 24" id="KW-1015">Disulfide bond</keyword>
<organism evidence="27 28">
    <name type="scientific">Monodon monoceros</name>
    <name type="common">Narwhal</name>
    <name type="synonym">Ceratodon monodon</name>
    <dbReference type="NCBI Taxonomy" id="40151"/>
    <lineage>
        <taxon>Eukaryota</taxon>
        <taxon>Metazoa</taxon>
        <taxon>Chordata</taxon>
        <taxon>Craniata</taxon>
        <taxon>Vertebrata</taxon>
        <taxon>Euteleostomi</taxon>
        <taxon>Mammalia</taxon>
        <taxon>Eutheria</taxon>
        <taxon>Laurasiatheria</taxon>
        <taxon>Artiodactyla</taxon>
        <taxon>Whippomorpha</taxon>
        <taxon>Cetacea</taxon>
        <taxon>Odontoceti</taxon>
        <taxon>Monodontidae</taxon>
        <taxon>Monodon</taxon>
    </lineage>
</organism>
<dbReference type="EC" id="2.4.1.-" evidence="24"/>
<evidence type="ECO:0000256" key="15">
    <source>
        <dbReference type="ARBA" id="ARBA00022989"/>
    </source>
</evidence>
<evidence type="ECO:0000256" key="23">
    <source>
        <dbReference type="ARBA" id="ARBA00058945"/>
    </source>
</evidence>
<dbReference type="InterPro" id="IPR029044">
    <property type="entry name" value="Nucleotide-diphossugar_trans"/>
</dbReference>
<evidence type="ECO:0000313" key="27">
    <source>
        <dbReference type="EMBL" id="TKC48965.1"/>
    </source>
</evidence>
<evidence type="ECO:0000256" key="6">
    <source>
        <dbReference type="ARBA" id="ARBA00022525"/>
    </source>
</evidence>
<comment type="pathway">
    <text evidence="4 24">Protein modification; protein glycosylation.</text>
</comment>
<dbReference type="Pfam" id="PF00535">
    <property type="entry name" value="Glycos_transf_2"/>
    <property type="match status" value="1"/>
</dbReference>
<accession>A0A4U1FGL7</accession>
<gene>
    <name evidence="27" type="ORF">EI555_013646</name>
</gene>
<evidence type="ECO:0000256" key="8">
    <source>
        <dbReference type="ARBA" id="ARBA00022676"/>
    </source>
</evidence>
<reference evidence="28" key="1">
    <citation type="journal article" date="2019" name="IScience">
        <title>Narwhal Genome Reveals Long-Term Low Genetic Diversity despite Current Large Abundance Size.</title>
        <authorList>
            <person name="Westbury M.V."/>
            <person name="Petersen B."/>
            <person name="Garde E."/>
            <person name="Heide-Jorgensen M.P."/>
            <person name="Lorenzen E.D."/>
        </authorList>
    </citation>
    <scope>NUCLEOTIDE SEQUENCE [LARGE SCALE GENOMIC DNA]</scope>
</reference>
<evidence type="ECO:0000256" key="10">
    <source>
        <dbReference type="ARBA" id="ARBA00022692"/>
    </source>
</evidence>
<keyword evidence="16 24" id="KW-0333">Golgi apparatus</keyword>
<dbReference type="SMART" id="SM00458">
    <property type="entry name" value="RICIN"/>
    <property type="match status" value="1"/>
</dbReference>
<comment type="subcellular location">
    <subcellularLocation>
        <location evidence="24">Golgi apparatus membrane</location>
        <topology evidence="24">Single-pass type II membrane protein</topology>
    </subcellularLocation>
    <subcellularLocation>
        <location evidence="2">Golgi apparatus</location>
        <location evidence="2">Golgi stack membrane</location>
        <topology evidence="2">Single-pass type II membrane protein</topology>
    </subcellularLocation>
    <subcellularLocation>
        <location evidence="3">Secreted</location>
    </subcellularLocation>
</comment>
<dbReference type="GO" id="GO:0032580">
    <property type="term" value="C:Golgi cisterna membrane"/>
    <property type="evidence" value="ECO:0007669"/>
    <property type="project" value="UniProtKB-SubCell"/>
</dbReference>
<evidence type="ECO:0000256" key="1">
    <source>
        <dbReference type="ARBA" id="ARBA00001936"/>
    </source>
</evidence>
<comment type="similarity">
    <text evidence="5 24">Belongs to the glycosyltransferase 2 family. GalNAc-T subfamily.</text>
</comment>
<evidence type="ECO:0000256" key="2">
    <source>
        <dbReference type="ARBA" id="ARBA00004447"/>
    </source>
</evidence>
<dbReference type="UniPathway" id="UPA00378"/>
<dbReference type="Gene3D" id="3.90.550.10">
    <property type="entry name" value="Spore Coat Polysaccharide Biosynthesis Protein SpsA, Chain A"/>
    <property type="match status" value="2"/>
</dbReference>
<feature type="non-terminal residue" evidence="27">
    <location>
        <position position="1"/>
    </location>
</feature>
<keyword evidence="7" id="KW-0597">Phosphoprotein</keyword>
<feature type="compositionally biased region" description="Basic and acidic residues" evidence="25">
    <location>
        <begin position="7"/>
        <end position="24"/>
    </location>
</feature>
<evidence type="ECO:0000256" key="18">
    <source>
        <dbReference type="ARBA" id="ARBA00023157"/>
    </source>
</evidence>
<feature type="region of interest" description="Disordered" evidence="25">
    <location>
        <begin position="1"/>
        <end position="32"/>
    </location>
</feature>
<dbReference type="InterPro" id="IPR035992">
    <property type="entry name" value="Ricin_B-like_lectins"/>
</dbReference>
<keyword evidence="17" id="KW-0472">Membrane</keyword>
<proteinExistence type="inferred from homology"/>
<comment type="catalytic activity">
    <reaction evidence="21">
        <text>L-threonyl-[protein] + UDP-N-acetyl-alpha-D-galactosamine = a 3-O-[N-acetyl-alpha-D-galactosaminyl]-L-threonyl-[protein] + UDP + H(+)</text>
        <dbReference type="Rhea" id="RHEA:52424"/>
        <dbReference type="Rhea" id="RHEA-COMP:11060"/>
        <dbReference type="Rhea" id="RHEA-COMP:11689"/>
        <dbReference type="ChEBI" id="CHEBI:15378"/>
        <dbReference type="ChEBI" id="CHEBI:30013"/>
        <dbReference type="ChEBI" id="CHEBI:58223"/>
        <dbReference type="ChEBI" id="CHEBI:67138"/>
        <dbReference type="ChEBI" id="CHEBI:87075"/>
        <dbReference type="EC" id="2.4.1.41"/>
    </reaction>
</comment>
<dbReference type="InterPro" id="IPR001173">
    <property type="entry name" value="Glyco_trans_2-like"/>
</dbReference>
<dbReference type="GO" id="GO:0006493">
    <property type="term" value="P:protein O-linked glycosylation"/>
    <property type="evidence" value="ECO:0007669"/>
    <property type="project" value="TreeGrafter"/>
</dbReference>
<dbReference type="Pfam" id="PF00652">
    <property type="entry name" value="Ricin_B_lectin"/>
    <property type="match status" value="1"/>
</dbReference>
<dbReference type="GO" id="GO:0004653">
    <property type="term" value="F:polypeptide N-acetylgalactosaminyltransferase activity"/>
    <property type="evidence" value="ECO:0007669"/>
    <property type="project" value="UniProtKB-EC"/>
</dbReference>